<reference evidence="1" key="1">
    <citation type="submission" date="2018-05" db="EMBL/GenBank/DDBJ databases">
        <authorList>
            <person name="Lanie J.A."/>
            <person name="Ng W.-L."/>
            <person name="Kazmierczak K.M."/>
            <person name="Andrzejewski T.M."/>
            <person name="Davidsen T.M."/>
            <person name="Wayne K.J."/>
            <person name="Tettelin H."/>
            <person name="Glass J.I."/>
            <person name="Rusch D."/>
            <person name="Podicherti R."/>
            <person name="Tsui H.-C.T."/>
            <person name="Winkler M.E."/>
        </authorList>
    </citation>
    <scope>NUCLEOTIDE SEQUENCE</scope>
</reference>
<feature type="non-terminal residue" evidence="1">
    <location>
        <position position="1"/>
    </location>
</feature>
<proteinExistence type="predicted"/>
<feature type="non-terminal residue" evidence="1">
    <location>
        <position position="25"/>
    </location>
</feature>
<gene>
    <name evidence="1" type="ORF">METZ01_LOCUS346746</name>
</gene>
<protein>
    <submittedName>
        <fullName evidence="1">Uncharacterized protein</fullName>
    </submittedName>
</protein>
<organism evidence="1">
    <name type="scientific">marine metagenome</name>
    <dbReference type="NCBI Taxonomy" id="408172"/>
    <lineage>
        <taxon>unclassified sequences</taxon>
        <taxon>metagenomes</taxon>
        <taxon>ecological metagenomes</taxon>
    </lineage>
</organism>
<dbReference type="EMBL" id="UINC01119803">
    <property type="protein sequence ID" value="SVC93892.1"/>
    <property type="molecule type" value="Genomic_DNA"/>
</dbReference>
<accession>A0A382R9K0</accession>
<sequence>SNWVPMAIKEMPKLGLNTLPTDREV</sequence>
<name>A0A382R9K0_9ZZZZ</name>
<dbReference type="AlphaFoldDB" id="A0A382R9K0"/>
<evidence type="ECO:0000313" key="1">
    <source>
        <dbReference type="EMBL" id="SVC93892.1"/>
    </source>
</evidence>